<organism evidence="4 5">
    <name type="scientific">Temnothorax longispinosus</name>
    <dbReference type="NCBI Taxonomy" id="300112"/>
    <lineage>
        <taxon>Eukaryota</taxon>
        <taxon>Metazoa</taxon>
        <taxon>Ecdysozoa</taxon>
        <taxon>Arthropoda</taxon>
        <taxon>Hexapoda</taxon>
        <taxon>Insecta</taxon>
        <taxon>Pterygota</taxon>
        <taxon>Neoptera</taxon>
        <taxon>Endopterygota</taxon>
        <taxon>Hymenoptera</taxon>
        <taxon>Apocrita</taxon>
        <taxon>Aculeata</taxon>
        <taxon>Formicoidea</taxon>
        <taxon>Formicidae</taxon>
        <taxon>Myrmicinae</taxon>
        <taxon>Temnothorax</taxon>
    </lineage>
</organism>
<dbReference type="Pfam" id="PF00411">
    <property type="entry name" value="Ribosomal_S11"/>
    <property type="match status" value="1"/>
</dbReference>
<evidence type="ECO:0000313" key="4">
    <source>
        <dbReference type="EMBL" id="TGZ44753.1"/>
    </source>
</evidence>
<sequence length="214" mass="23763">MIKSALGLMKFLGLRESALVDGRLSSAFARLSVITSRNVCTTQLCSKEIRTQNEKFKVGQSSKYGLVEGETMPETTNVSQQEHLFPDKDTPNRLFNGVPYKELHIINIKSTPNNTIMTFTNFNGKVLSLHTAGIEGYKNAKKGTNIAAQQAAMTLGNRVLEYGVNTIRVRVQGIGAGRMSSIKGFQMTGLNIVSITDDTRVSWNPQRPRKRRRV</sequence>
<dbReference type="HAMAP" id="MF_01310">
    <property type="entry name" value="Ribosomal_uS11"/>
    <property type="match status" value="1"/>
</dbReference>
<dbReference type="Proteomes" id="UP000310200">
    <property type="component" value="Unassembled WGS sequence"/>
</dbReference>
<evidence type="ECO:0000313" key="5">
    <source>
        <dbReference type="Proteomes" id="UP000310200"/>
    </source>
</evidence>
<dbReference type="GO" id="GO:0003735">
    <property type="term" value="F:structural constituent of ribosome"/>
    <property type="evidence" value="ECO:0007669"/>
    <property type="project" value="InterPro"/>
</dbReference>
<keyword evidence="5" id="KW-1185">Reference proteome</keyword>
<dbReference type="EMBL" id="QBLH01003113">
    <property type="protein sequence ID" value="TGZ44753.1"/>
    <property type="molecule type" value="Genomic_DNA"/>
</dbReference>
<protein>
    <recommendedName>
        <fullName evidence="6">30S ribosomal protein S11, chloroplastic</fullName>
    </recommendedName>
</protein>
<dbReference type="PANTHER" id="PTHR11759">
    <property type="entry name" value="40S RIBOSOMAL PROTEIN S14/30S RIBOSOMAL PROTEIN S11"/>
    <property type="match status" value="1"/>
</dbReference>
<dbReference type="GO" id="GO:1990904">
    <property type="term" value="C:ribonucleoprotein complex"/>
    <property type="evidence" value="ECO:0007669"/>
    <property type="project" value="UniProtKB-KW"/>
</dbReference>
<evidence type="ECO:0000256" key="1">
    <source>
        <dbReference type="ARBA" id="ARBA00006194"/>
    </source>
</evidence>
<evidence type="ECO:0000256" key="3">
    <source>
        <dbReference type="ARBA" id="ARBA00023274"/>
    </source>
</evidence>
<dbReference type="Gene3D" id="3.30.420.80">
    <property type="entry name" value="Ribosomal protein S11"/>
    <property type="match status" value="1"/>
</dbReference>
<evidence type="ECO:0008006" key="6">
    <source>
        <dbReference type="Google" id="ProtNLM"/>
    </source>
</evidence>
<dbReference type="AlphaFoldDB" id="A0A4S2K6H1"/>
<dbReference type="GO" id="GO:0006412">
    <property type="term" value="P:translation"/>
    <property type="evidence" value="ECO:0007669"/>
    <property type="project" value="InterPro"/>
</dbReference>
<dbReference type="InterPro" id="IPR036967">
    <property type="entry name" value="Ribosomal_uS11_sf"/>
</dbReference>
<keyword evidence="2" id="KW-0689">Ribosomal protein</keyword>
<dbReference type="GO" id="GO:0005840">
    <property type="term" value="C:ribosome"/>
    <property type="evidence" value="ECO:0007669"/>
    <property type="project" value="UniProtKB-KW"/>
</dbReference>
<dbReference type="InterPro" id="IPR001971">
    <property type="entry name" value="Ribosomal_uS11"/>
</dbReference>
<reference evidence="4 5" key="1">
    <citation type="journal article" date="2019" name="Philos. Trans. R. Soc. Lond., B, Biol. Sci.">
        <title>Ant behaviour and brain gene expression of defending hosts depend on the ecological success of the intruding social parasite.</title>
        <authorList>
            <person name="Kaur R."/>
            <person name="Stoldt M."/>
            <person name="Jongepier E."/>
            <person name="Feldmeyer B."/>
            <person name="Menzel F."/>
            <person name="Bornberg-Bauer E."/>
            <person name="Foitzik S."/>
        </authorList>
    </citation>
    <scope>NUCLEOTIDE SEQUENCE [LARGE SCALE GENOMIC DNA]</scope>
    <source>
        <tissue evidence="4">Whole body</tissue>
    </source>
</reference>
<keyword evidence="3" id="KW-0687">Ribonucleoprotein</keyword>
<dbReference type="SUPFAM" id="SSF53137">
    <property type="entry name" value="Translational machinery components"/>
    <property type="match status" value="1"/>
</dbReference>
<proteinExistence type="inferred from homology"/>
<gene>
    <name evidence="4" type="ORF">DBV15_12120</name>
</gene>
<comment type="similarity">
    <text evidence="1">Belongs to the universal ribosomal protein uS11 family.</text>
</comment>
<comment type="caution">
    <text evidence="4">The sequence shown here is derived from an EMBL/GenBank/DDBJ whole genome shotgun (WGS) entry which is preliminary data.</text>
</comment>
<name>A0A4S2K6H1_9HYME</name>
<evidence type="ECO:0000256" key="2">
    <source>
        <dbReference type="ARBA" id="ARBA00022980"/>
    </source>
</evidence>
<dbReference type="STRING" id="300112.A0A4S2K6H1"/>
<accession>A0A4S2K6H1</accession>